<dbReference type="Proteomes" id="UP000006764">
    <property type="component" value="Chromosome"/>
</dbReference>
<dbReference type="EMBL" id="CP004387">
    <property type="protein sequence ID" value="AJD46647.1"/>
    <property type="molecule type" value="Genomic_DNA"/>
</dbReference>
<organism evidence="2 3">
    <name type="scientific">Isoalcanivorax pacificus W11-5</name>
    <dbReference type="NCBI Taxonomy" id="391936"/>
    <lineage>
        <taxon>Bacteria</taxon>
        <taxon>Pseudomonadati</taxon>
        <taxon>Pseudomonadota</taxon>
        <taxon>Gammaproteobacteria</taxon>
        <taxon>Oceanospirillales</taxon>
        <taxon>Alcanivoracaceae</taxon>
        <taxon>Isoalcanivorax</taxon>
    </lineage>
</organism>
<dbReference type="RefSeq" id="WP_008736138.1">
    <property type="nucleotide sequence ID" value="NZ_CP004387.1"/>
</dbReference>
<sequence length="251" mass="27629">MCIILFAWQSHPRYPLLVAANRDEFHHRPAEAARWRGGIFCGLDLSAGGTWLGVTRDGRFAAVTNFREPVAERVSDAARSRGDLPMQFLQGRESPSDYTARIADQQDTYRPFNLLVGDGDQLWYLSNRGAAPQAVTPGVHGLSNGLLDTPWPKVTRGKEKLAHVGQGEARPEHLLALLHDDWRPDDDHLPDTGVGPELERLVAPIFIRSPQYGTRASSAVRLGADGEVTLLEQGWQPDGTPQGAPRDSREG</sequence>
<gene>
    <name evidence="2" type="ORF">S7S_01115</name>
</gene>
<dbReference type="STRING" id="391936.S7S_01115"/>
<dbReference type="HOGENOM" id="CLU_047037_1_1_6"/>
<dbReference type="AlphaFoldDB" id="A0A0B4XJP8"/>
<accession>A0A0B4XJP8</accession>
<keyword evidence="3" id="KW-1185">Reference proteome</keyword>
<dbReference type="Pfam" id="PF05742">
    <property type="entry name" value="TANGO2"/>
    <property type="match status" value="1"/>
</dbReference>
<dbReference type="InterPro" id="IPR008551">
    <property type="entry name" value="TANGO2"/>
</dbReference>
<evidence type="ECO:0000313" key="2">
    <source>
        <dbReference type="EMBL" id="AJD46647.1"/>
    </source>
</evidence>
<protein>
    <recommendedName>
        <fullName evidence="4">NRDE family protein</fullName>
    </recommendedName>
</protein>
<dbReference type="OrthoDB" id="4380123at2"/>
<dbReference type="KEGG" id="apac:S7S_01115"/>
<proteinExistence type="predicted"/>
<feature type="region of interest" description="Disordered" evidence="1">
    <location>
        <begin position="230"/>
        <end position="251"/>
    </location>
</feature>
<name>A0A0B4XJP8_9GAMM</name>
<dbReference type="PANTHER" id="PTHR17985">
    <property type="entry name" value="SER/THR-RICH PROTEIN T10 IN DGCR REGION"/>
    <property type="match status" value="1"/>
</dbReference>
<evidence type="ECO:0008006" key="4">
    <source>
        <dbReference type="Google" id="ProtNLM"/>
    </source>
</evidence>
<reference evidence="2 3" key="1">
    <citation type="journal article" date="2012" name="J. Bacteriol.">
        <title>Genome sequence of an alkane-degrading bacterium, Alcanivorax pacificus type strain W11-5, isolated from deep sea sediment.</title>
        <authorList>
            <person name="Lai Q."/>
            <person name="Shao Z."/>
        </authorList>
    </citation>
    <scope>NUCLEOTIDE SEQUENCE [LARGE SCALE GENOMIC DNA]</scope>
    <source>
        <strain evidence="2 3">W11-5</strain>
    </source>
</reference>
<evidence type="ECO:0000256" key="1">
    <source>
        <dbReference type="SAM" id="MobiDB-lite"/>
    </source>
</evidence>
<evidence type="ECO:0000313" key="3">
    <source>
        <dbReference type="Proteomes" id="UP000006764"/>
    </source>
</evidence>
<dbReference type="PANTHER" id="PTHR17985:SF8">
    <property type="entry name" value="TRANSPORT AND GOLGI ORGANIZATION PROTEIN 2 HOMOLOG"/>
    <property type="match status" value="1"/>
</dbReference>